<proteinExistence type="predicted"/>
<dbReference type="Proteomes" id="UP000290759">
    <property type="component" value="Unassembled WGS sequence"/>
</dbReference>
<comment type="caution">
    <text evidence="2">The sequence shown here is derived from an EMBL/GenBank/DDBJ whole genome shotgun (WGS) entry which is preliminary data.</text>
</comment>
<reference evidence="2 3" key="2">
    <citation type="submission" date="2019-02" db="EMBL/GenBank/DDBJ databases">
        <title>'Lichenibacterium ramalinii' gen. nov. sp. nov., 'Lichenibacterium minor' gen. nov. sp. nov.</title>
        <authorList>
            <person name="Pankratov T."/>
        </authorList>
    </citation>
    <scope>NUCLEOTIDE SEQUENCE [LARGE SCALE GENOMIC DNA]</scope>
    <source>
        <strain evidence="2 3">RmlP026</strain>
    </source>
</reference>
<sequence>MRHAIAIPILVALSGAAGATPAQRDAHMDDYLAIWSRNGAITPAIVSRLYARRVDYYGHAMSAEAVYRDKLAFTRAWPVRRYAAVPGTVTNDCGAGADRCRVTALMRWSRADGAGHSASGTNSVRLDLARQDGALKIVRESGAPASGRR</sequence>
<feature type="chain" id="PRO_5020443688" description="DUF4440 domain-containing protein" evidence="1">
    <location>
        <begin position="20"/>
        <end position="149"/>
    </location>
</feature>
<evidence type="ECO:0000313" key="3">
    <source>
        <dbReference type="Proteomes" id="UP000290759"/>
    </source>
</evidence>
<name>A0A4Q2U5M0_9HYPH</name>
<reference evidence="2 3" key="1">
    <citation type="submission" date="2018-12" db="EMBL/GenBank/DDBJ databases">
        <authorList>
            <person name="Grouzdev D.S."/>
            <person name="Krutkina M.S."/>
        </authorList>
    </citation>
    <scope>NUCLEOTIDE SEQUENCE [LARGE SCALE GENOMIC DNA]</scope>
    <source>
        <strain evidence="2 3">RmlP026</strain>
    </source>
</reference>
<feature type="signal peptide" evidence="1">
    <location>
        <begin position="1"/>
        <end position="19"/>
    </location>
</feature>
<keyword evidence="3" id="KW-1185">Reference proteome</keyword>
<evidence type="ECO:0000256" key="1">
    <source>
        <dbReference type="SAM" id="SignalP"/>
    </source>
</evidence>
<dbReference type="AlphaFoldDB" id="A0A4Q2U5M0"/>
<dbReference type="EMBL" id="QYBB01000031">
    <property type="protein sequence ID" value="RYC30125.1"/>
    <property type="molecule type" value="Genomic_DNA"/>
</dbReference>
<evidence type="ECO:0000313" key="2">
    <source>
        <dbReference type="EMBL" id="RYC30125.1"/>
    </source>
</evidence>
<protein>
    <recommendedName>
        <fullName evidence="4">DUF4440 domain-containing protein</fullName>
    </recommendedName>
</protein>
<accession>A0A4Q2U5M0</accession>
<evidence type="ECO:0008006" key="4">
    <source>
        <dbReference type="Google" id="ProtNLM"/>
    </source>
</evidence>
<gene>
    <name evidence="2" type="ORF">D3273_20275</name>
</gene>
<organism evidence="2 3">
    <name type="scientific">Lichenibacterium minor</name>
    <dbReference type="NCBI Taxonomy" id="2316528"/>
    <lineage>
        <taxon>Bacteria</taxon>
        <taxon>Pseudomonadati</taxon>
        <taxon>Pseudomonadota</taxon>
        <taxon>Alphaproteobacteria</taxon>
        <taxon>Hyphomicrobiales</taxon>
        <taxon>Lichenihabitantaceae</taxon>
        <taxon>Lichenibacterium</taxon>
    </lineage>
</organism>
<dbReference type="RefSeq" id="WP_129228717.1">
    <property type="nucleotide sequence ID" value="NZ_QYBB01000031.1"/>
</dbReference>
<dbReference type="OrthoDB" id="1522627at2"/>
<keyword evidence="1" id="KW-0732">Signal</keyword>